<gene>
    <name evidence="2" type="ORF">ACFSPV_02985</name>
</gene>
<dbReference type="InterPro" id="IPR019670">
    <property type="entry name" value="DUF2523"/>
</dbReference>
<keyword evidence="1" id="KW-0812">Transmembrane</keyword>
<evidence type="ECO:0000256" key="1">
    <source>
        <dbReference type="SAM" id="Phobius"/>
    </source>
</evidence>
<dbReference type="Proteomes" id="UP001597287">
    <property type="component" value="Unassembled WGS sequence"/>
</dbReference>
<accession>A0ABW5EM47</accession>
<feature type="transmembrane region" description="Helical" evidence="1">
    <location>
        <begin position="96"/>
        <end position="119"/>
    </location>
</feature>
<proteinExistence type="predicted"/>
<dbReference type="RefSeq" id="WP_374623377.1">
    <property type="nucleotide sequence ID" value="NZ_JBHSIH010000001.1"/>
</dbReference>
<comment type="caution">
    <text evidence="2">The sequence shown here is derived from an EMBL/GenBank/DDBJ whole genome shotgun (WGS) entry which is preliminary data.</text>
</comment>
<protein>
    <submittedName>
        <fullName evidence="2">DUF2523 family protein</fullName>
    </submittedName>
</protein>
<sequence>MLNWLKGTITGIIDWLSGTWKQFVDWIGDSVSAFVKYVSDLAVNIFEAAWDMLTDMISWLIEQLLDIVVGAANSLDIGGLQGFGAGLGLPEEILNVMALCGVGSAVSIITAAIGVRLVLQLIPFTRLGS</sequence>
<organism evidence="2 3">
    <name type="scientific">Delftia deserti</name>
    <dbReference type="NCBI Taxonomy" id="1651218"/>
    <lineage>
        <taxon>Bacteria</taxon>
        <taxon>Pseudomonadati</taxon>
        <taxon>Pseudomonadota</taxon>
        <taxon>Betaproteobacteria</taxon>
        <taxon>Burkholderiales</taxon>
        <taxon>Comamonadaceae</taxon>
        <taxon>Delftia</taxon>
    </lineage>
</organism>
<dbReference type="EMBL" id="JBHUIG010000003">
    <property type="protein sequence ID" value="MFD2317652.1"/>
    <property type="molecule type" value="Genomic_DNA"/>
</dbReference>
<keyword evidence="1" id="KW-0472">Membrane</keyword>
<reference evidence="3" key="1">
    <citation type="journal article" date="2019" name="Int. J. Syst. Evol. Microbiol.">
        <title>The Global Catalogue of Microorganisms (GCM) 10K type strain sequencing project: providing services to taxonomists for standard genome sequencing and annotation.</title>
        <authorList>
            <consortium name="The Broad Institute Genomics Platform"/>
            <consortium name="The Broad Institute Genome Sequencing Center for Infectious Disease"/>
            <person name="Wu L."/>
            <person name="Ma J."/>
        </authorList>
    </citation>
    <scope>NUCLEOTIDE SEQUENCE [LARGE SCALE GENOMIC DNA]</scope>
    <source>
        <strain evidence="3">CCUG 62793</strain>
    </source>
</reference>
<name>A0ABW5EM47_9BURK</name>
<evidence type="ECO:0000313" key="2">
    <source>
        <dbReference type="EMBL" id="MFD2317652.1"/>
    </source>
</evidence>
<evidence type="ECO:0000313" key="3">
    <source>
        <dbReference type="Proteomes" id="UP001597287"/>
    </source>
</evidence>
<keyword evidence="3" id="KW-1185">Reference proteome</keyword>
<keyword evidence="1" id="KW-1133">Transmembrane helix</keyword>
<dbReference type="Pfam" id="PF10734">
    <property type="entry name" value="DUF2523"/>
    <property type="match status" value="1"/>
</dbReference>